<proteinExistence type="predicted"/>
<evidence type="ECO:0000313" key="1">
    <source>
        <dbReference type="EMBL" id="CAK5070437.1"/>
    </source>
</evidence>
<protein>
    <submittedName>
        <fullName evidence="1">Uncharacterized protein</fullName>
    </submittedName>
</protein>
<dbReference type="EMBL" id="CAVMJV010000021">
    <property type="protein sequence ID" value="CAK5070437.1"/>
    <property type="molecule type" value="Genomic_DNA"/>
</dbReference>
<accession>A0ACB0YZC5</accession>
<gene>
    <name evidence="1" type="ORF">MENTE1834_LOCUS18637</name>
</gene>
<organism evidence="1 2">
    <name type="scientific">Meloidogyne enterolobii</name>
    <name type="common">Root-knot nematode worm</name>
    <name type="synonym">Meloidogyne mayaguensis</name>
    <dbReference type="NCBI Taxonomy" id="390850"/>
    <lineage>
        <taxon>Eukaryota</taxon>
        <taxon>Metazoa</taxon>
        <taxon>Ecdysozoa</taxon>
        <taxon>Nematoda</taxon>
        <taxon>Chromadorea</taxon>
        <taxon>Rhabditida</taxon>
        <taxon>Tylenchina</taxon>
        <taxon>Tylenchomorpha</taxon>
        <taxon>Tylenchoidea</taxon>
        <taxon>Meloidogynidae</taxon>
        <taxon>Meloidogyninae</taxon>
        <taxon>Meloidogyne</taxon>
    </lineage>
</organism>
<comment type="caution">
    <text evidence="1">The sequence shown here is derived from an EMBL/GenBank/DDBJ whole genome shotgun (WGS) entry which is preliminary data.</text>
</comment>
<reference evidence="1" key="1">
    <citation type="submission" date="2023-11" db="EMBL/GenBank/DDBJ databases">
        <authorList>
            <person name="Poullet M."/>
        </authorList>
    </citation>
    <scope>NUCLEOTIDE SEQUENCE</scope>
    <source>
        <strain evidence="1">E1834</strain>
    </source>
</reference>
<keyword evidence="2" id="KW-1185">Reference proteome</keyword>
<sequence length="50" mass="6083">MVKHGQELTAHKDKHNIWSLSNKEAMELQKKEALGTKYQNWIWERKHSFF</sequence>
<name>A0ACB0YZC5_MELEN</name>
<dbReference type="Proteomes" id="UP001497535">
    <property type="component" value="Unassembled WGS sequence"/>
</dbReference>
<evidence type="ECO:0000313" key="2">
    <source>
        <dbReference type="Proteomes" id="UP001497535"/>
    </source>
</evidence>